<proteinExistence type="predicted"/>
<organism evidence="2 3">
    <name type="scientific">Austwickia chelonae NBRC 105200</name>
    <dbReference type="NCBI Taxonomy" id="1184607"/>
    <lineage>
        <taxon>Bacteria</taxon>
        <taxon>Bacillati</taxon>
        <taxon>Actinomycetota</taxon>
        <taxon>Actinomycetes</taxon>
        <taxon>Micrococcales</taxon>
        <taxon>Dermatophilaceae</taxon>
        <taxon>Austwickia</taxon>
    </lineage>
</organism>
<dbReference type="EMBL" id="BAGZ01000008">
    <property type="protein sequence ID" value="GAB78042.1"/>
    <property type="molecule type" value="Genomic_DNA"/>
</dbReference>
<feature type="domain" description="Carbohydrate kinase PfkB" evidence="1">
    <location>
        <begin position="12"/>
        <end position="77"/>
    </location>
</feature>
<dbReference type="Proteomes" id="UP000008495">
    <property type="component" value="Unassembled WGS sequence"/>
</dbReference>
<dbReference type="SUPFAM" id="SSF53613">
    <property type="entry name" value="Ribokinase-like"/>
    <property type="match status" value="2"/>
</dbReference>
<protein>
    <recommendedName>
        <fullName evidence="1">Carbohydrate kinase PfkB domain-containing protein</fullName>
    </recommendedName>
</protein>
<dbReference type="Gene3D" id="3.40.1190.20">
    <property type="match status" value="1"/>
</dbReference>
<comment type="caution">
    <text evidence="2">The sequence shown here is derived from an EMBL/GenBank/DDBJ whole genome shotgun (WGS) entry which is preliminary data.</text>
</comment>
<sequence length="305" mass="30976">MRRVVVDRSVEVAERVATTVGGAAAWACVAAAAAGAAVRCVAAVGTDRAGVLCRQHLARADVDVTGVLPLEGATTRLIRRSAAGAAEVGSTGALSEDPADSSLLILPGAGWPTQGLQTERVLGRCEPGDVLLIEWSALPDADGLVRAAYERDMQIMVLLAPYPVSPFPIDLRLVDVAVVDRAGAALLADAGELPGSLCVTLPGYGLSWDGQTSVAPVAKGLSTAAVVTDERGHAVLAGTIAGRLACGDDRPQAAQGALSAAGQLVVTSDDPGMTGAVSASAEPGSAAWLNLRPWAHLRLDVEELG</sequence>
<dbReference type="InterPro" id="IPR011611">
    <property type="entry name" value="PfkB_dom"/>
</dbReference>
<dbReference type="Pfam" id="PF00294">
    <property type="entry name" value="PfkB"/>
    <property type="match status" value="1"/>
</dbReference>
<accession>K6W8A5</accession>
<dbReference type="InterPro" id="IPR029056">
    <property type="entry name" value="Ribokinase-like"/>
</dbReference>
<reference evidence="2 3" key="1">
    <citation type="submission" date="2012-08" db="EMBL/GenBank/DDBJ databases">
        <title>Whole genome shotgun sequence of Austwickia chelonae NBRC 105200.</title>
        <authorList>
            <person name="Yoshida I."/>
            <person name="Hosoyama A."/>
            <person name="Tsuchikane K."/>
            <person name="Katsumata H."/>
            <person name="Ando Y."/>
            <person name="Ohji S."/>
            <person name="Hamada M."/>
            <person name="Tamura T."/>
            <person name="Yamazoe A."/>
            <person name="Yamazaki S."/>
            <person name="Fujita N."/>
        </authorList>
    </citation>
    <scope>NUCLEOTIDE SEQUENCE [LARGE SCALE GENOMIC DNA]</scope>
    <source>
        <strain evidence="2 3">NBRC 105200</strain>
    </source>
</reference>
<evidence type="ECO:0000313" key="2">
    <source>
        <dbReference type="EMBL" id="GAB78042.1"/>
    </source>
</evidence>
<evidence type="ECO:0000259" key="1">
    <source>
        <dbReference type="Pfam" id="PF00294"/>
    </source>
</evidence>
<name>K6W8A5_9MICO</name>
<keyword evidence="3" id="KW-1185">Reference proteome</keyword>
<dbReference type="eggNOG" id="ENOG5031QPZ">
    <property type="taxonomic scope" value="Bacteria"/>
</dbReference>
<dbReference type="STRING" id="100225.SAMN05421595_0558"/>
<gene>
    <name evidence="2" type="ORF">AUCHE_08_02860</name>
</gene>
<dbReference type="AlphaFoldDB" id="K6W8A5"/>
<evidence type="ECO:0000313" key="3">
    <source>
        <dbReference type="Proteomes" id="UP000008495"/>
    </source>
</evidence>